<name>A0A327NQC7_9BACT</name>
<reference evidence="1 2" key="1">
    <citation type="submission" date="2018-06" db="EMBL/GenBank/DDBJ databases">
        <title>Spirosoma sp. HMF3257 Genome sequencing and assembly.</title>
        <authorList>
            <person name="Kang H."/>
            <person name="Cha I."/>
            <person name="Kim H."/>
            <person name="Kang J."/>
            <person name="Joh K."/>
        </authorList>
    </citation>
    <scope>NUCLEOTIDE SEQUENCE [LARGE SCALE GENOMIC DNA]</scope>
    <source>
        <strain evidence="1 2">HMF3257</strain>
    </source>
</reference>
<gene>
    <name evidence="1" type="ORF">HMF3257_22265</name>
</gene>
<comment type="caution">
    <text evidence="1">The sequence shown here is derived from an EMBL/GenBank/DDBJ whole genome shotgun (WGS) entry which is preliminary data.</text>
</comment>
<dbReference type="EMBL" id="QLII01000001">
    <property type="protein sequence ID" value="RAI76216.1"/>
    <property type="molecule type" value="Genomic_DNA"/>
</dbReference>
<evidence type="ECO:0000313" key="1">
    <source>
        <dbReference type="EMBL" id="RAI76216.1"/>
    </source>
</evidence>
<sequence>MAGRLRQTFTDKQPHHFSLVEIQELSSCKCDITTTIGIAHKSAFPIDYTLTFRLLYCELDSIELVVNPAKAGKWKIVDNFATISQIGTSALPI</sequence>
<accession>A0A327NQC7</accession>
<evidence type="ECO:0000313" key="2">
    <source>
        <dbReference type="Proteomes" id="UP000249016"/>
    </source>
</evidence>
<keyword evidence="2" id="KW-1185">Reference proteome</keyword>
<protein>
    <submittedName>
        <fullName evidence="1">Uncharacterized protein</fullName>
    </submittedName>
</protein>
<dbReference type="AlphaFoldDB" id="A0A327NQC7"/>
<organism evidence="1 2">
    <name type="scientific">Spirosoma telluris</name>
    <dbReference type="NCBI Taxonomy" id="2183553"/>
    <lineage>
        <taxon>Bacteria</taxon>
        <taxon>Pseudomonadati</taxon>
        <taxon>Bacteroidota</taxon>
        <taxon>Cytophagia</taxon>
        <taxon>Cytophagales</taxon>
        <taxon>Cytophagaceae</taxon>
        <taxon>Spirosoma</taxon>
    </lineage>
</organism>
<dbReference type="Proteomes" id="UP000249016">
    <property type="component" value="Unassembled WGS sequence"/>
</dbReference>
<proteinExistence type="predicted"/>